<dbReference type="InterPro" id="IPR017517">
    <property type="entry name" value="Maleyloyr_isom"/>
</dbReference>
<evidence type="ECO:0000313" key="3">
    <source>
        <dbReference type="Proteomes" id="UP000006304"/>
    </source>
</evidence>
<gene>
    <name evidence="2" type="ORF">O3I_001235</name>
</gene>
<dbReference type="AlphaFoldDB" id="K0EMS1"/>
<dbReference type="NCBIfam" id="TIGR03083">
    <property type="entry name" value="maleylpyruvate isomerase family mycothiol-dependent enzyme"/>
    <property type="match status" value="1"/>
</dbReference>
<dbReference type="Pfam" id="PF11716">
    <property type="entry name" value="MDMPI_N"/>
    <property type="match status" value="1"/>
</dbReference>
<dbReference type="eggNOG" id="ENOG5032B92">
    <property type="taxonomic scope" value="Bacteria"/>
</dbReference>
<dbReference type="EMBL" id="CP003876">
    <property type="protein sequence ID" value="AFT98209.1"/>
    <property type="molecule type" value="Genomic_DNA"/>
</dbReference>
<sequence length="195" mass="20918">MLDLKPAGATVIELLNATTDEQLDRPTPCSEYTVAQLIGHIREVAVGFAAMARKDSDRPPDDPDSIPSVFDAARRRETAELVDALTLAWDAPDAWQGTTALSPDVALPNEVWGRIVLTELVVHGWDLARATGRPLDLPTATLRACLDHVVDFVPKAPIPQLWGPAVVASGDAALIDRIVAVTGRDPRWSGTASES</sequence>
<dbReference type="Proteomes" id="UP000006304">
    <property type="component" value="Chromosome"/>
</dbReference>
<evidence type="ECO:0000313" key="2">
    <source>
        <dbReference type="EMBL" id="AFT98209.1"/>
    </source>
</evidence>
<dbReference type="RefSeq" id="WP_014981074.1">
    <property type="nucleotide sequence ID" value="NC_018681.1"/>
</dbReference>
<organism evidence="2 3">
    <name type="scientific">Nocardia brasiliensis (strain ATCC 700358 / HUJEG-1)</name>
    <dbReference type="NCBI Taxonomy" id="1133849"/>
    <lineage>
        <taxon>Bacteria</taxon>
        <taxon>Bacillati</taxon>
        <taxon>Actinomycetota</taxon>
        <taxon>Actinomycetes</taxon>
        <taxon>Mycobacteriales</taxon>
        <taxon>Nocardiaceae</taxon>
        <taxon>Nocardia</taxon>
    </lineage>
</organism>
<dbReference type="KEGG" id="nbr:O3I_001235"/>
<reference evidence="2 3" key="1">
    <citation type="journal article" date="2012" name="J. Bacteriol.">
        <title>Complete genome sequence of Nocardia brasiliensis HUJEG-1.</title>
        <authorList>
            <person name="Vera-Cabrera L."/>
            <person name="Ortiz-Lopez R."/>
            <person name="Elizondo-Gonzalez R."/>
            <person name="Perez-Maya A.A."/>
            <person name="Ocampo-Candiani J."/>
        </authorList>
    </citation>
    <scope>NUCLEOTIDE SEQUENCE [LARGE SCALE GENOMIC DNA]</scope>
    <source>
        <strain evidence="3">ATCC 700358</strain>
    </source>
</reference>
<dbReference type="HOGENOM" id="CLU_051661_2_0_11"/>
<dbReference type="SUPFAM" id="SSF109854">
    <property type="entry name" value="DinB/YfiT-like putative metalloenzymes"/>
    <property type="match status" value="1"/>
</dbReference>
<dbReference type="Gene3D" id="1.20.120.450">
    <property type="entry name" value="dinb family like domain"/>
    <property type="match status" value="1"/>
</dbReference>
<keyword evidence="3" id="KW-1185">Reference proteome</keyword>
<dbReference type="InterPro" id="IPR017520">
    <property type="entry name" value="CHP03086"/>
</dbReference>
<evidence type="ECO:0000259" key="1">
    <source>
        <dbReference type="Pfam" id="PF11716"/>
    </source>
</evidence>
<protein>
    <recommendedName>
        <fullName evidence="1">Mycothiol-dependent maleylpyruvate isomerase metal-binding domain-containing protein</fullName>
    </recommendedName>
</protein>
<dbReference type="InterPro" id="IPR024344">
    <property type="entry name" value="MDMPI_metal-binding"/>
</dbReference>
<dbReference type="NCBIfam" id="TIGR03086">
    <property type="entry name" value="TIGR03086 family metal-binding protein"/>
    <property type="match status" value="1"/>
</dbReference>
<proteinExistence type="predicted"/>
<dbReference type="InterPro" id="IPR034660">
    <property type="entry name" value="DinB/YfiT-like"/>
</dbReference>
<feature type="domain" description="Mycothiol-dependent maleylpyruvate isomerase metal-binding" evidence="1">
    <location>
        <begin position="7"/>
        <end position="128"/>
    </location>
</feature>
<dbReference type="STRING" id="1133849.O3I_001235"/>
<accession>K0EMS1</accession>
<name>K0EMS1_NOCB7</name>
<dbReference type="GO" id="GO:0046872">
    <property type="term" value="F:metal ion binding"/>
    <property type="evidence" value="ECO:0007669"/>
    <property type="project" value="InterPro"/>
</dbReference>